<dbReference type="InterPro" id="IPR006146">
    <property type="entry name" value="5'-Nucleotdase_CS"/>
</dbReference>
<feature type="transmembrane region" description="Helical" evidence="13">
    <location>
        <begin position="700"/>
        <end position="720"/>
    </location>
</feature>
<keyword evidence="13" id="KW-0472">Membrane</keyword>
<protein>
    <submittedName>
        <fullName evidence="16">2',3'-cyclic-nucleotide 2'-phosphodiesterase</fullName>
    </submittedName>
</protein>
<evidence type="ECO:0000259" key="15">
    <source>
        <dbReference type="Pfam" id="PF02872"/>
    </source>
</evidence>
<dbReference type="InterPro" id="IPR041827">
    <property type="entry name" value="CpdB_N"/>
</dbReference>
<keyword evidence="13" id="KW-1133">Transmembrane helix</keyword>
<dbReference type="Pfam" id="PF02872">
    <property type="entry name" value="5_nucleotid_C"/>
    <property type="match status" value="1"/>
</dbReference>
<dbReference type="SUPFAM" id="SSF55816">
    <property type="entry name" value="5'-nucleotidase (syn. UDP-sugar hydrolase), C-terminal domain"/>
    <property type="match status" value="1"/>
</dbReference>
<dbReference type="PRINTS" id="PR01607">
    <property type="entry name" value="APYRASEFAMLY"/>
</dbReference>
<feature type="compositionally biased region" description="Basic and acidic residues" evidence="12">
    <location>
        <begin position="651"/>
        <end position="693"/>
    </location>
</feature>
<comment type="catalytic activity">
    <reaction evidence="2">
        <text>a nucleoside 2',3'-cyclic phosphate + H2O = a nucleoside 3'-phosphate + H(+)</text>
        <dbReference type="Rhea" id="RHEA:19621"/>
        <dbReference type="ChEBI" id="CHEBI:15377"/>
        <dbReference type="ChEBI" id="CHEBI:15378"/>
        <dbReference type="ChEBI" id="CHEBI:66949"/>
        <dbReference type="ChEBI" id="CHEBI:66954"/>
        <dbReference type="EC" id="3.1.4.16"/>
    </reaction>
</comment>
<sequence>MRNKWFHLVVALVFILSFIVSPTASAETKEAEVALRILGTSDLHTHLTNYDYYQTKEDNNVGLTRTALLIKQAKQENENTILLDNGDALQGNPLGDYTASVKKTGKNHAVYRAMKYLGFDASNLGNHEFNYGLSFLDEAIASAGLPILNANVYDVNTNKNRYKPYEILTREVKESNGNKQEIKVGVIGFVPPQIMNWDKLHLDGKVRVEDIVETANKFIPEMKQKGADVIVALSHSGYGSATHEKGMENASYQLTKLDGIDAVLTGHSHDQFPSGTNYTHLPNVDAANGTMNDTPTTMPGVYGSHLGVIDLTLTKENNKWSVKNGKGSLRAIKDIKGNDEGLMNVVKEDHDNTIKYVNQEVGKTTASINSYFAVVQDDPSVQIVSNAQKWFMEKELKGTEYEKYPVLSAAAPFKAGGRNGVEYYTDIQPGTLAIKNVADLYVYPNTVYGLLVTGSQLQEWLEMSAGQFNHIDVSKKEEQQLVDTKFRTYNFDVIDGVTYQIDVTKPAKYGAKNEVLNANTSRIVNLSYNGKPVVADQKFVVVTNNYRGSNKAFPGVKDAQTIYSGAKETRETIVEYIRDTKNINPTADKNWSFAPIDKQYAHVNTVFESSPKGQAYIGADSPISYAKTEGSGFATYKYTLPLKAETTTPPEQKEPTVEEKEETKETEKPGLNESDGGKDVTKEHTKGTEEKELPNTATPIFNLLLSGLILFVVGSGVFLYSRKHMTSNE</sequence>
<evidence type="ECO:0000256" key="11">
    <source>
        <dbReference type="RuleBase" id="RU362119"/>
    </source>
</evidence>
<dbReference type="SUPFAM" id="SSF56300">
    <property type="entry name" value="Metallo-dependent phosphatases"/>
    <property type="match status" value="1"/>
</dbReference>
<feature type="region of interest" description="Disordered" evidence="12">
    <location>
        <begin position="643"/>
        <end position="693"/>
    </location>
</feature>
<keyword evidence="10" id="KW-0511">Multifunctional enzyme</keyword>
<gene>
    <name evidence="16" type="primary">ushA</name>
    <name evidence="16" type="ORF">GCM10007140_28790</name>
</gene>
<comment type="catalytic activity">
    <reaction evidence="1">
        <text>a ribonucleoside 3'-phosphate + H2O = a ribonucleoside + phosphate</text>
        <dbReference type="Rhea" id="RHEA:10144"/>
        <dbReference type="ChEBI" id="CHEBI:13197"/>
        <dbReference type="ChEBI" id="CHEBI:15377"/>
        <dbReference type="ChEBI" id="CHEBI:18254"/>
        <dbReference type="ChEBI" id="CHEBI:43474"/>
        <dbReference type="EC" id="3.1.3.6"/>
    </reaction>
</comment>
<dbReference type="InterPro" id="IPR036907">
    <property type="entry name" value="5'-Nucleotdase_C_sf"/>
</dbReference>
<evidence type="ECO:0000256" key="10">
    <source>
        <dbReference type="ARBA" id="ARBA00023268"/>
    </source>
</evidence>
<evidence type="ECO:0000256" key="8">
    <source>
        <dbReference type="ARBA" id="ARBA00022741"/>
    </source>
</evidence>
<reference evidence="16" key="2">
    <citation type="submission" date="2020-09" db="EMBL/GenBank/DDBJ databases">
        <authorList>
            <person name="Sun Q."/>
            <person name="Zhou Y."/>
        </authorList>
    </citation>
    <scope>NUCLEOTIDE SEQUENCE</scope>
    <source>
        <strain evidence="16">CGMCC 1.12698</strain>
    </source>
</reference>
<evidence type="ECO:0000313" key="16">
    <source>
        <dbReference type="EMBL" id="GGE77390.1"/>
    </source>
</evidence>
<dbReference type="Gene3D" id="3.60.21.10">
    <property type="match status" value="1"/>
</dbReference>
<feature type="domain" description="Calcineurin-like phosphoesterase" evidence="14">
    <location>
        <begin position="35"/>
        <end position="270"/>
    </location>
</feature>
<evidence type="ECO:0000313" key="17">
    <source>
        <dbReference type="Proteomes" id="UP000605259"/>
    </source>
</evidence>
<keyword evidence="8 11" id="KW-0547">Nucleotide-binding</keyword>
<dbReference type="Gene3D" id="3.90.780.10">
    <property type="entry name" value="5'-Nucleotidase, C-terminal domain"/>
    <property type="match status" value="1"/>
</dbReference>
<organism evidence="16 17">
    <name type="scientific">Priestia taiwanensis</name>
    <dbReference type="NCBI Taxonomy" id="1347902"/>
    <lineage>
        <taxon>Bacteria</taxon>
        <taxon>Bacillati</taxon>
        <taxon>Bacillota</taxon>
        <taxon>Bacilli</taxon>
        <taxon>Bacillales</taxon>
        <taxon>Bacillaceae</taxon>
        <taxon>Priestia</taxon>
    </lineage>
</organism>
<comment type="cofactor">
    <cofactor evidence="3">
        <name>a divalent metal cation</name>
        <dbReference type="ChEBI" id="CHEBI:60240"/>
    </cofactor>
</comment>
<dbReference type="GO" id="GO:0046872">
    <property type="term" value="F:metal ion binding"/>
    <property type="evidence" value="ECO:0007669"/>
    <property type="project" value="UniProtKB-KW"/>
</dbReference>
<evidence type="ECO:0000256" key="4">
    <source>
        <dbReference type="ARBA" id="ARBA00004196"/>
    </source>
</evidence>
<feature type="signal peptide" evidence="11">
    <location>
        <begin position="1"/>
        <end position="26"/>
    </location>
</feature>
<dbReference type="GO" id="GO:0000166">
    <property type="term" value="F:nucleotide binding"/>
    <property type="evidence" value="ECO:0007669"/>
    <property type="project" value="UniProtKB-KW"/>
</dbReference>
<dbReference type="GO" id="GO:0030288">
    <property type="term" value="C:outer membrane-bounded periplasmic space"/>
    <property type="evidence" value="ECO:0007669"/>
    <property type="project" value="TreeGrafter"/>
</dbReference>
<proteinExistence type="inferred from homology"/>
<keyword evidence="13" id="KW-0812">Transmembrane</keyword>
<dbReference type="InterPro" id="IPR006179">
    <property type="entry name" value="5_nucleotidase/apyrase"/>
</dbReference>
<evidence type="ECO:0000256" key="12">
    <source>
        <dbReference type="SAM" id="MobiDB-lite"/>
    </source>
</evidence>
<keyword evidence="9 11" id="KW-0378">Hydrolase</keyword>
<evidence type="ECO:0000259" key="14">
    <source>
        <dbReference type="Pfam" id="PF00149"/>
    </source>
</evidence>
<keyword evidence="17" id="KW-1185">Reference proteome</keyword>
<comment type="subcellular location">
    <subcellularLocation>
        <location evidence="4">Cell envelope</location>
    </subcellularLocation>
</comment>
<keyword evidence="6" id="KW-0479">Metal-binding</keyword>
<dbReference type="InterPro" id="IPR029052">
    <property type="entry name" value="Metallo-depent_PP-like"/>
</dbReference>
<dbReference type="GO" id="GO:0009166">
    <property type="term" value="P:nucleotide catabolic process"/>
    <property type="evidence" value="ECO:0007669"/>
    <property type="project" value="InterPro"/>
</dbReference>
<comment type="similarity">
    <text evidence="5 11">Belongs to the 5'-nucleotidase family.</text>
</comment>
<evidence type="ECO:0000256" key="6">
    <source>
        <dbReference type="ARBA" id="ARBA00022723"/>
    </source>
</evidence>
<evidence type="ECO:0000256" key="3">
    <source>
        <dbReference type="ARBA" id="ARBA00001968"/>
    </source>
</evidence>
<accession>A0A917AWG9</accession>
<keyword evidence="7 11" id="KW-0732">Signal</keyword>
<dbReference type="InterPro" id="IPR008334">
    <property type="entry name" value="5'-Nucleotdase_C"/>
</dbReference>
<dbReference type="PROSITE" id="PS00786">
    <property type="entry name" value="5_NUCLEOTIDASE_2"/>
    <property type="match status" value="1"/>
</dbReference>
<dbReference type="AlphaFoldDB" id="A0A917AWG9"/>
<reference evidence="16" key="1">
    <citation type="journal article" date="2014" name="Int. J. Syst. Evol. Microbiol.">
        <title>Complete genome sequence of Corynebacterium casei LMG S-19264T (=DSM 44701T), isolated from a smear-ripened cheese.</title>
        <authorList>
            <consortium name="US DOE Joint Genome Institute (JGI-PGF)"/>
            <person name="Walter F."/>
            <person name="Albersmeier A."/>
            <person name="Kalinowski J."/>
            <person name="Ruckert C."/>
        </authorList>
    </citation>
    <scope>NUCLEOTIDE SEQUENCE</scope>
    <source>
        <strain evidence="16">CGMCC 1.12698</strain>
    </source>
</reference>
<feature type="domain" description="5'-Nucleotidase C-terminal" evidence="15">
    <location>
        <begin position="362"/>
        <end position="550"/>
    </location>
</feature>
<dbReference type="NCBIfam" id="NF006938">
    <property type="entry name" value="PRK09420.1"/>
    <property type="match status" value="1"/>
</dbReference>
<feature type="chain" id="PRO_5038168001" evidence="11">
    <location>
        <begin position="27"/>
        <end position="729"/>
    </location>
</feature>
<name>A0A917AWG9_9BACI</name>
<evidence type="ECO:0000256" key="5">
    <source>
        <dbReference type="ARBA" id="ARBA00006654"/>
    </source>
</evidence>
<dbReference type="InterPro" id="IPR004843">
    <property type="entry name" value="Calcineurin-like_PHP"/>
</dbReference>
<dbReference type="GO" id="GO:0008254">
    <property type="term" value="F:3'-nucleotidase activity"/>
    <property type="evidence" value="ECO:0007669"/>
    <property type="project" value="UniProtKB-EC"/>
</dbReference>
<evidence type="ECO:0000256" key="2">
    <source>
        <dbReference type="ARBA" id="ARBA00001730"/>
    </source>
</evidence>
<comment type="caution">
    <text evidence="16">The sequence shown here is derived from an EMBL/GenBank/DDBJ whole genome shotgun (WGS) entry which is preliminary data.</text>
</comment>
<evidence type="ECO:0000256" key="7">
    <source>
        <dbReference type="ARBA" id="ARBA00022729"/>
    </source>
</evidence>
<dbReference type="Pfam" id="PF00149">
    <property type="entry name" value="Metallophos"/>
    <property type="match status" value="1"/>
</dbReference>
<dbReference type="Proteomes" id="UP000605259">
    <property type="component" value="Unassembled WGS sequence"/>
</dbReference>
<dbReference type="GO" id="GO:0008663">
    <property type="term" value="F:2',3'-cyclic-nucleotide 2'-phosphodiesterase activity"/>
    <property type="evidence" value="ECO:0007669"/>
    <property type="project" value="UniProtKB-EC"/>
</dbReference>
<evidence type="ECO:0000256" key="1">
    <source>
        <dbReference type="ARBA" id="ARBA00000527"/>
    </source>
</evidence>
<dbReference type="PANTHER" id="PTHR11575:SF6">
    <property type="entry name" value="2',3'-CYCLIC-NUCLEOTIDE 2'-PHOSPHODIESTERASE_3'-NUCLEOTIDASE"/>
    <property type="match status" value="1"/>
</dbReference>
<evidence type="ECO:0000256" key="13">
    <source>
        <dbReference type="SAM" id="Phobius"/>
    </source>
</evidence>
<dbReference type="CDD" id="cd07410">
    <property type="entry name" value="MPP_CpdB_N"/>
    <property type="match status" value="1"/>
</dbReference>
<dbReference type="RefSeq" id="WP_188389168.1">
    <property type="nucleotide sequence ID" value="NZ_BMFK01000002.1"/>
</dbReference>
<evidence type="ECO:0000256" key="9">
    <source>
        <dbReference type="ARBA" id="ARBA00022801"/>
    </source>
</evidence>
<dbReference type="EMBL" id="BMFK01000002">
    <property type="protein sequence ID" value="GGE77390.1"/>
    <property type="molecule type" value="Genomic_DNA"/>
</dbReference>
<dbReference type="PANTHER" id="PTHR11575">
    <property type="entry name" value="5'-NUCLEOTIDASE-RELATED"/>
    <property type="match status" value="1"/>
</dbReference>